<reference evidence="2 3" key="1">
    <citation type="submission" date="2016-10" db="EMBL/GenBank/DDBJ databases">
        <authorList>
            <person name="de Groot N.N."/>
        </authorList>
    </citation>
    <scope>NUCLEOTIDE SEQUENCE [LARGE SCALE GENOMIC DNA]</scope>
    <source>
        <strain evidence="2 3">DSM 25947</strain>
    </source>
</reference>
<dbReference type="EMBL" id="FOHT01000002">
    <property type="protein sequence ID" value="SES78821.1"/>
    <property type="molecule type" value="Genomic_DNA"/>
</dbReference>
<proteinExistence type="predicted"/>
<dbReference type="SUPFAM" id="SSF53756">
    <property type="entry name" value="UDP-Glycosyltransferase/glycogen phosphorylase"/>
    <property type="match status" value="1"/>
</dbReference>
<organism evidence="2 3">
    <name type="scientific">Draconibacterium orientale</name>
    <dbReference type="NCBI Taxonomy" id="1168034"/>
    <lineage>
        <taxon>Bacteria</taxon>
        <taxon>Pseudomonadati</taxon>
        <taxon>Bacteroidota</taxon>
        <taxon>Bacteroidia</taxon>
        <taxon>Marinilabiliales</taxon>
        <taxon>Prolixibacteraceae</taxon>
        <taxon>Draconibacterium</taxon>
    </lineage>
</organism>
<evidence type="ECO:0000259" key="1">
    <source>
        <dbReference type="Pfam" id="PF00534"/>
    </source>
</evidence>
<feature type="domain" description="Glycosyl transferase family 1" evidence="1">
    <location>
        <begin position="160"/>
        <end position="302"/>
    </location>
</feature>
<protein>
    <submittedName>
        <fullName evidence="2">Glycosyltransferase involved in cell wall bisynthesis</fullName>
    </submittedName>
</protein>
<dbReference type="PANTHER" id="PTHR12526">
    <property type="entry name" value="GLYCOSYLTRANSFERASE"/>
    <property type="match status" value="1"/>
</dbReference>
<evidence type="ECO:0000313" key="3">
    <source>
        <dbReference type="Proteomes" id="UP000181981"/>
    </source>
</evidence>
<sequence length="332" mass="38427">MKKNILLVYTNFSTFVKTDHEILSERYHVEKYQYKPVKGLYRNLLEFLKQFFFLLFHIRKFDAAYIWFADYHSFLPVLFSMVFKKKSFVVIGGYDVARIQHLAYGVFTSKLRGFFSLYSMNHSSVNLTVSKYVDRKVNWIAPKANTELIYNCVSLDKNAAKEIIKKENLIVTVGLIEKEQTFYIKGIDTFIEVARLLPQYKFLIIGLNSEKLAHLLNNLPDNLTIKEKIPHPELVAYYQKAKIYCQLSRSESFGMALAEAMYFGCIPVVTNVGGLPEIVSSSGVIVKRNIENIVNAIHDLLILSIVPKCNSKHQILSDFKLEYRKKSIYDII</sequence>
<dbReference type="Pfam" id="PF00534">
    <property type="entry name" value="Glycos_transf_1"/>
    <property type="match status" value="1"/>
</dbReference>
<gene>
    <name evidence="2" type="ORF">SAMN05444285_10280</name>
</gene>
<dbReference type="AlphaFoldDB" id="A0A1H9ZB75"/>
<dbReference type="Gene3D" id="3.40.50.2000">
    <property type="entry name" value="Glycogen Phosphorylase B"/>
    <property type="match status" value="1"/>
</dbReference>
<dbReference type="InterPro" id="IPR001296">
    <property type="entry name" value="Glyco_trans_1"/>
</dbReference>
<accession>A0A1H9ZB75</accession>
<dbReference type="RefSeq" id="WP_074780130.1">
    <property type="nucleotide sequence ID" value="NZ_FOHT01000002.1"/>
</dbReference>
<dbReference type="GO" id="GO:0016757">
    <property type="term" value="F:glycosyltransferase activity"/>
    <property type="evidence" value="ECO:0007669"/>
    <property type="project" value="InterPro"/>
</dbReference>
<name>A0A1H9ZB75_9BACT</name>
<evidence type="ECO:0000313" key="2">
    <source>
        <dbReference type="EMBL" id="SES78821.1"/>
    </source>
</evidence>
<keyword evidence="2" id="KW-0808">Transferase</keyword>
<dbReference type="Proteomes" id="UP000181981">
    <property type="component" value="Unassembled WGS sequence"/>
</dbReference>
<dbReference type="CDD" id="cd03801">
    <property type="entry name" value="GT4_PimA-like"/>
    <property type="match status" value="1"/>
</dbReference>
<dbReference type="OrthoDB" id="9811239at2"/>